<protein>
    <submittedName>
        <fullName evidence="4">FctA domain-containing protein</fullName>
    </submittedName>
</protein>
<proteinExistence type="predicted"/>
<accession>A0ABV1IUR3</accession>
<dbReference type="InterPro" id="IPR038174">
    <property type="entry name" value="Strep_pil_link_sf"/>
</dbReference>
<keyword evidence="5" id="KW-1185">Reference proteome</keyword>
<evidence type="ECO:0000256" key="2">
    <source>
        <dbReference type="SAM" id="Phobius"/>
    </source>
</evidence>
<evidence type="ECO:0000313" key="5">
    <source>
        <dbReference type="Proteomes" id="UP001482154"/>
    </source>
</evidence>
<keyword evidence="2" id="KW-0812">Transmembrane</keyword>
<feature type="domain" description="Streptococcal pilin isopeptide linkage" evidence="3">
    <location>
        <begin position="49"/>
        <end position="136"/>
    </location>
</feature>
<evidence type="ECO:0000256" key="1">
    <source>
        <dbReference type="SAM" id="MobiDB-lite"/>
    </source>
</evidence>
<keyword evidence="2" id="KW-1133">Transmembrane helix</keyword>
<organism evidence="4 5">
    <name type="scientific">Anaerostipes amylophilus</name>
    <dbReference type="NCBI Taxonomy" id="2981779"/>
    <lineage>
        <taxon>Bacteria</taxon>
        <taxon>Bacillati</taxon>
        <taxon>Bacillota</taxon>
        <taxon>Clostridia</taxon>
        <taxon>Lachnospirales</taxon>
        <taxon>Lachnospiraceae</taxon>
        <taxon>Anaerostipes</taxon>
    </lineage>
</organism>
<name>A0ABV1IUR3_9FIRM</name>
<dbReference type="Pfam" id="PF12892">
    <property type="entry name" value="FctA"/>
    <property type="match status" value="1"/>
</dbReference>
<dbReference type="Gene3D" id="2.60.40.3050">
    <property type="match status" value="1"/>
</dbReference>
<feature type="region of interest" description="Disordered" evidence="1">
    <location>
        <begin position="161"/>
        <end position="205"/>
    </location>
</feature>
<dbReference type="Proteomes" id="UP001482154">
    <property type="component" value="Unassembled WGS sequence"/>
</dbReference>
<dbReference type="EMBL" id="JBBNIN010000008">
    <property type="protein sequence ID" value="MEQ2710969.1"/>
    <property type="molecule type" value="Genomic_DNA"/>
</dbReference>
<evidence type="ECO:0000313" key="4">
    <source>
        <dbReference type="EMBL" id="MEQ2710969.1"/>
    </source>
</evidence>
<reference evidence="4 5" key="1">
    <citation type="submission" date="2024-04" db="EMBL/GenBank/DDBJ databases">
        <title>Human intestinal bacterial collection.</title>
        <authorList>
            <person name="Pauvert C."/>
            <person name="Hitch T.C.A."/>
            <person name="Clavel T."/>
        </authorList>
    </citation>
    <scope>NUCLEOTIDE SEQUENCE [LARGE SCALE GENOMIC DNA]</scope>
    <source>
        <strain evidence="4 5">CLA-AA-H249</strain>
    </source>
</reference>
<keyword evidence="2" id="KW-0472">Membrane</keyword>
<dbReference type="InterPro" id="IPR022464">
    <property type="entry name" value="Strep_pil_isopept_link"/>
</dbReference>
<gene>
    <name evidence="4" type="ORF">AAAU51_07275</name>
</gene>
<sequence>MKKIFVIVITAFLFAINAGNLEYTYAAQHSVNFSLPLKFKWGHGGLVRGQKYKIKLKALQKNTPMPGKSQKEEYIERVKEGETKEIFPSITYTSPGDYKYELELIRGRNKVLKKYYLHIQVLNQGNGELFVTTAIHKNTQAGAKVTEIRFMDLVDDENLYDKDHNSNSEHNKNERCDEYLNEKNKNRSDSGTKTKTSESSKAKSRTGDDKKVEMYLWMSIISLGILLVIGCKKISGRR</sequence>
<evidence type="ECO:0000259" key="3">
    <source>
        <dbReference type="Pfam" id="PF12892"/>
    </source>
</evidence>
<comment type="caution">
    <text evidence="4">The sequence shown here is derived from an EMBL/GenBank/DDBJ whole genome shotgun (WGS) entry which is preliminary data.</text>
</comment>
<feature type="transmembrane region" description="Helical" evidence="2">
    <location>
        <begin position="214"/>
        <end position="231"/>
    </location>
</feature>
<dbReference type="RefSeq" id="WP_212384599.1">
    <property type="nucleotide sequence ID" value="NZ_JBBNIN010000008.1"/>
</dbReference>